<evidence type="ECO:0000256" key="2">
    <source>
        <dbReference type="SAM" id="MobiDB-lite"/>
    </source>
</evidence>
<feature type="domain" description="J" evidence="3">
    <location>
        <begin position="4"/>
        <end position="69"/>
    </location>
</feature>
<proteinExistence type="predicted"/>
<dbReference type="EMBL" id="CACTIH010003646">
    <property type="protein sequence ID" value="CAA2980406.1"/>
    <property type="molecule type" value="Genomic_DNA"/>
</dbReference>
<dbReference type="GO" id="GO:0051082">
    <property type="term" value="F:unfolded protein binding"/>
    <property type="evidence" value="ECO:0007669"/>
    <property type="project" value="InterPro"/>
</dbReference>
<evidence type="ECO:0000259" key="3">
    <source>
        <dbReference type="PROSITE" id="PS50076"/>
    </source>
</evidence>
<gene>
    <name evidence="4" type="ORF">OLEA9_A032158</name>
</gene>
<evidence type="ECO:0000256" key="1">
    <source>
        <dbReference type="ARBA" id="ARBA00023186"/>
    </source>
</evidence>
<dbReference type="Gene3D" id="2.60.260.20">
    <property type="entry name" value="Urease metallochaperone UreE, N-terminal domain"/>
    <property type="match status" value="2"/>
</dbReference>
<sequence length="348" mass="38546">MGVDYYNILKVNRNASDEDLKKAYRRLAMIWHPDKNANTLEAEAKFKQISEAYDVLSDPEKRQIYDLYGEEGLKSGQAPPPKRSAQGYGTNQQRPVPNFRFNPRTPADIFEEIFGESSNGGYSGNGNNGGGVSGVKRDGYFRSTNMNGGTRYGGGENSGGGAGGMRKAPPVENGLMCSLEELYKGATRKMKISRNVLDGHGKTQVFEEILAIDIKPGWKKGTKITFPEKGNEDPGVIPADLIFVIDEKPHPMYARDGNDLILKREITLLESLTGKTIELTTIDDRNITIPITEIVKPGHEVVVPNEGMPISKEPRKKGNLRIQIDVRYPKKLTEAQKHELRRVLGGNS</sequence>
<dbReference type="SUPFAM" id="SSF49493">
    <property type="entry name" value="HSP40/DnaJ peptide-binding domain"/>
    <property type="match status" value="2"/>
</dbReference>
<keyword evidence="5" id="KW-1185">Reference proteome</keyword>
<protein>
    <submittedName>
        <fullName evidence="4">DnaJ homolog subfamily B member 1</fullName>
    </submittedName>
</protein>
<dbReference type="SMART" id="SM00271">
    <property type="entry name" value="DnaJ"/>
    <property type="match status" value="1"/>
</dbReference>
<dbReference type="FunFam" id="1.10.287.110:FF:000020">
    <property type="entry name" value="DnaJ subfamily B member 13"/>
    <property type="match status" value="1"/>
</dbReference>
<dbReference type="FunFam" id="2.60.260.20:FF:000002">
    <property type="entry name" value="Dnaj homolog subfamily b member"/>
    <property type="match status" value="1"/>
</dbReference>
<dbReference type="Gene3D" id="1.10.287.110">
    <property type="entry name" value="DnaJ domain"/>
    <property type="match status" value="1"/>
</dbReference>
<dbReference type="PANTHER" id="PTHR24078">
    <property type="entry name" value="DNAJ HOMOLOG SUBFAMILY C MEMBER"/>
    <property type="match status" value="1"/>
</dbReference>
<dbReference type="FunFam" id="2.60.260.20:FF:000006">
    <property type="entry name" value="DnaJ subfamily B member 13"/>
    <property type="match status" value="1"/>
</dbReference>
<accession>A0A8S0RML6</accession>
<dbReference type="InterPro" id="IPR001623">
    <property type="entry name" value="DnaJ_domain"/>
</dbReference>
<dbReference type="OrthoDB" id="550424at2759"/>
<dbReference type="CDD" id="cd10747">
    <property type="entry name" value="DnaJ_C"/>
    <property type="match status" value="1"/>
</dbReference>
<name>A0A8S0RML6_OLEEU</name>
<evidence type="ECO:0000313" key="4">
    <source>
        <dbReference type="EMBL" id="CAA2980406.1"/>
    </source>
</evidence>
<dbReference type="PROSITE" id="PS50076">
    <property type="entry name" value="DNAJ_2"/>
    <property type="match status" value="1"/>
</dbReference>
<keyword evidence="1" id="KW-0143">Chaperone</keyword>
<dbReference type="InterPro" id="IPR002939">
    <property type="entry name" value="DnaJ_C"/>
</dbReference>
<dbReference type="AlphaFoldDB" id="A0A8S0RML6"/>
<dbReference type="GO" id="GO:0051087">
    <property type="term" value="F:protein-folding chaperone binding"/>
    <property type="evidence" value="ECO:0007669"/>
    <property type="project" value="TreeGrafter"/>
</dbReference>
<feature type="region of interest" description="Disordered" evidence="2">
    <location>
        <begin position="71"/>
        <end position="100"/>
    </location>
</feature>
<dbReference type="CDD" id="cd06257">
    <property type="entry name" value="DnaJ"/>
    <property type="match status" value="1"/>
</dbReference>
<dbReference type="InterPro" id="IPR051339">
    <property type="entry name" value="DnaJ_subfamily_B"/>
</dbReference>
<dbReference type="Pfam" id="PF01556">
    <property type="entry name" value="DnaJ_C"/>
    <property type="match status" value="1"/>
</dbReference>
<dbReference type="InterPro" id="IPR008971">
    <property type="entry name" value="HSP40/DnaJ_pept-bd"/>
</dbReference>
<dbReference type="Proteomes" id="UP000594638">
    <property type="component" value="Unassembled WGS sequence"/>
</dbReference>
<dbReference type="GO" id="GO:0006457">
    <property type="term" value="P:protein folding"/>
    <property type="evidence" value="ECO:0007669"/>
    <property type="project" value="InterPro"/>
</dbReference>
<dbReference type="PANTHER" id="PTHR24078:SF524">
    <property type="entry name" value="DNAJ HEAT SHOCK FAMILY PROTEIN"/>
    <property type="match status" value="1"/>
</dbReference>
<evidence type="ECO:0000313" key="5">
    <source>
        <dbReference type="Proteomes" id="UP000594638"/>
    </source>
</evidence>
<feature type="region of interest" description="Disordered" evidence="2">
    <location>
        <begin position="146"/>
        <end position="165"/>
    </location>
</feature>
<comment type="caution">
    <text evidence="4">The sequence shown here is derived from an EMBL/GenBank/DDBJ whole genome shotgun (WGS) entry which is preliminary data.</text>
</comment>
<organism evidence="4 5">
    <name type="scientific">Olea europaea subsp. europaea</name>
    <dbReference type="NCBI Taxonomy" id="158383"/>
    <lineage>
        <taxon>Eukaryota</taxon>
        <taxon>Viridiplantae</taxon>
        <taxon>Streptophyta</taxon>
        <taxon>Embryophyta</taxon>
        <taxon>Tracheophyta</taxon>
        <taxon>Spermatophyta</taxon>
        <taxon>Magnoliopsida</taxon>
        <taxon>eudicotyledons</taxon>
        <taxon>Gunneridae</taxon>
        <taxon>Pentapetalae</taxon>
        <taxon>asterids</taxon>
        <taxon>lamiids</taxon>
        <taxon>Lamiales</taxon>
        <taxon>Oleaceae</taxon>
        <taxon>Oleeae</taxon>
        <taxon>Olea</taxon>
    </lineage>
</organism>
<dbReference type="Gramene" id="OE9A032158T1">
    <property type="protein sequence ID" value="OE9A032158C1"/>
    <property type="gene ID" value="OE9A032158"/>
</dbReference>
<reference evidence="4 5" key="1">
    <citation type="submission" date="2019-12" db="EMBL/GenBank/DDBJ databases">
        <authorList>
            <person name="Alioto T."/>
            <person name="Alioto T."/>
            <person name="Gomez Garrido J."/>
        </authorList>
    </citation>
    <scope>NUCLEOTIDE SEQUENCE [LARGE SCALE GENOMIC DNA]</scope>
</reference>
<dbReference type="InterPro" id="IPR036869">
    <property type="entry name" value="J_dom_sf"/>
</dbReference>
<dbReference type="SUPFAM" id="SSF46565">
    <property type="entry name" value="Chaperone J-domain"/>
    <property type="match status" value="1"/>
</dbReference>
<dbReference type="PRINTS" id="PR00625">
    <property type="entry name" value="JDOMAIN"/>
</dbReference>
<dbReference type="InterPro" id="IPR018253">
    <property type="entry name" value="DnaJ_domain_CS"/>
</dbReference>
<dbReference type="Pfam" id="PF00226">
    <property type="entry name" value="DnaJ"/>
    <property type="match status" value="1"/>
</dbReference>
<dbReference type="PROSITE" id="PS00636">
    <property type="entry name" value="DNAJ_1"/>
    <property type="match status" value="1"/>
</dbReference>
<feature type="compositionally biased region" description="Gly residues" evidence="2">
    <location>
        <begin position="150"/>
        <end position="164"/>
    </location>
</feature>
<dbReference type="GO" id="GO:0005829">
    <property type="term" value="C:cytosol"/>
    <property type="evidence" value="ECO:0007669"/>
    <property type="project" value="TreeGrafter"/>
</dbReference>